<gene>
    <name evidence="4" type="ORF">F6J89_02655</name>
</gene>
<dbReference type="InterPro" id="IPR047654">
    <property type="entry name" value="IS1634_transpos"/>
</dbReference>
<dbReference type="InterPro" id="IPR025457">
    <property type="entry name" value="DUF4277"/>
</dbReference>
<evidence type="ECO:0000256" key="1">
    <source>
        <dbReference type="SAM" id="Coils"/>
    </source>
</evidence>
<sequence length="546" mass="62174">MTWANEIQVKTLNHLGIIAGIIDEIGIVEIINDLVGMGPKEIINAGVVVKAIILNGLGFVSRPLYLFPQFFEDKATQHLLGEGIKPQHLNDDKIGRVMDKLYQLGLSRTFLSVSLAAVKKYEISTEFAHLDSSSFSLHGQYNYQDTDLETIIYQSKTPTQEVIEVPIKITQGYSRDHRPDLKQFILDLIVSGDGDVPFSMRVADGNEADKAVFGQIAAEFKKQMNFEGVIVSDSALYSQNNLNLMKQMFWLCRVPLSLTTAKKLVSEVKAEELIESELSGYSYLEVESNYGKIPQRWLIVESLKRRSSDLEKLDNKLKKEEISAHKKSQQLLGKKFESQSGALEVVELFNQKLKYHQLTNIKVIESSPRPQKKTQTVTYKLEGNLIQKSELIQELKNRAGRFILATNILDKQRLTSEEILQKYKEQQAPERGFAFLKDPLFFADSVFLKSPERISTMAMLMGLCLLVYTIGQRQLRLQLKQYNTGIKNQLGKLTPRPTLRWIFQCFQGIHVVILAGVERIVNLSEERLLTLSFFPHACQKYYRESG</sequence>
<dbReference type="PANTHER" id="PTHR34614">
    <property type="match status" value="1"/>
</dbReference>
<keyword evidence="1" id="KW-0175">Coiled coil</keyword>
<evidence type="ECO:0000259" key="3">
    <source>
        <dbReference type="Pfam" id="PF14104"/>
    </source>
</evidence>
<dbReference type="Pfam" id="PF01609">
    <property type="entry name" value="DDE_Tnp_1"/>
    <property type="match status" value="1"/>
</dbReference>
<dbReference type="GO" id="GO:0004803">
    <property type="term" value="F:transposase activity"/>
    <property type="evidence" value="ECO:0007669"/>
    <property type="project" value="InterPro"/>
</dbReference>
<protein>
    <submittedName>
        <fullName evidence="4">IS1634 family transposase</fullName>
    </submittedName>
</protein>
<proteinExistence type="predicted"/>
<dbReference type="GO" id="GO:0003677">
    <property type="term" value="F:DNA binding"/>
    <property type="evidence" value="ECO:0007669"/>
    <property type="project" value="InterPro"/>
</dbReference>
<dbReference type="PANTHER" id="PTHR34614:SF2">
    <property type="entry name" value="TRANSPOSASE IS4-LIKE DOMAIN-CONTAINING PROTEIN"/>
    <property type="match status" value="1"/>
</dbReference>
<feature type="domain" description="Transposase IS4-like" evidence="2">
    <location>
        <begin position="172"/>
        <end position="465"/>
    </location>
</feature>
<dbReference type="AlphaFoldDB" id="A0A6B3N7D3"/>
<dbReference type="EMBL" id="JAAHFQ010000034">
    <property type="protein sequence ID" value="NER26542.1"/>
    <property type="molecule type" value="Genomic_DNA"/>
</dbReference>
<feature type="coiled-coil region" evidence="1">
    <location>
        <begin position="300"/>
        <end position="330"/>
    </location>
</feature>
<organism evidence="4">
    <name type="scientific">Symploca sp. SIO1C4</name>
    <dbReference type="NCBI Taxonomy" id="2607765"/>
    <lineage>
        <taxon>Bacteria</taxon>
        <taxon>Bacillati</taxon>
        <taxon>Cyanobacteriota</taxon>
        <taxon>Cyanophyceae</taxon>
        <taxon>Coleofasciculales</taxon>
        <taxon>Coleofasciculaceae</taxon>
        <taxon>Symploca</taxon>
    </lineage>
</organism>
<name>A0A6B3N7D3_9CYAN</name>
<feature type="domain" description="DUF4277" evidence="3">
    <location>
        <begin position="8"/>
        <end position="114"/>
    </location>
</feature>
<evidence type="ECO:0000259" key="2">
    <source>
        <dbReference type="Pfam" id="PF01609"/>
    </source>
</evidence>
<comment type="caution">
    <text evidence="4">The sequence shown here is derived from an EMBL/GenBank/DDBJ whole genome shotgun (WGS) entry which is preliminary data.</text>
</comment>
<dbReference type="Pfam" id="PF14104">
    <property type="entry name" value="DUF4277"/>
    <property type="match status" value="1"/>
</dbReference>
<dbReference type="InterPro" id="IPR002559">
    <property type="entry name" value="Transposase_11"/>
</dbReference>
<evidence type="ECO:0000313" key="4">
    <source>
        <dbReference type="EMBL" id="NER26542.1"/>
    </source>
</evidence>
<reference evidence="4" key="1">
    <citation type="submission" date="2019-11" db="EMBL/GenBank/DDBJ databases">
        <title>Genomic insights into an expanded diversity of filamentous marine cyanobacteria reveals the extraordinary biosynthetic potential of Moorea and Okeania.</title>
        <authorList>
            <person name="Ferreira Leao T."/>
            <person name="Wang M."/>
            <person name="Moss N."/>
            <person name="Da Silva R."/>
            <person name="Sanders J."/>
            <person name="Nurk S."/>
            <person name="Gurevich A."/>
            <person name="Humphrey G."/>
            <person name="Reher R."/>
            <person name="Zhu Q."/>
            <person name="Belda-Ferre P."/>
            <person name="Glukhov E."/>
            <person name="Rex R."/>
            <person name="Dorrestein P.C."/>
            <person name="Knight R."/>
            <person name="Pevzner P."/>
            <person name="Gerwick W.H."/>
            <person name="Gerwick L."/>
        </authorList>
    </citation>
    <scope>NUCLEOTIDE SEQUENCE</scope>
    <source>
        <strain evidence="4">SIO1C4</strain>
    </source>
</reference>
<dbReference type="NCBIfam" id="NF033559">
    <property type="entry name" value="transpos_IS1634"/>
    <property type="match status" value="1"/>
</dbReference>
<accession>A0A6B3N7D3</accession>
<dbReference type="GO" id="GO:0006313">
    <property type="term" value="P:DNA transposition"/>
    <property type="evidence" value="ECO:0007669"/>
    <property type="project" value="InterPro"/>
</dbReference>